<keyword evidence="3" id="KW-1185">Reference proteome</keyword>
<name>M0B3Z9_NATA1</name>
<feature type="region of interest" description="Disordered" evidence="1">
    <location>
        <begin position="124"/>
        <end position="200"/>
    </location>
</feature>
<feature type="compositionally biased region" description="Basic and acidic residues" evidence="1">
    <location>
        <begin position="190"/>
        <end position="200"/>
    </location>
</feature>
<dbReference type="Proteomes" id="UP000011554">
    <property type="component" value="Unassembled WGS sequence"/>
</dbReference>
<dbReference type="PANTHER" id="PTHR40045:SF1">
    <property type="entry name" value="YQCI_YCGG FAMILY PROTEIN"/>
    <property type="match status" value="1"/>
</dbReference>
<organism evidence="2 3">
    <name type="scientific">Natrialba asiatica (strain ATCC 700177 / DSM 12278 / JCM 9576 / FERM P-10747 / NBRC 102637 / 172P1)</name>
    <dbReference type="NCBI Taxonomy" id="29540"/>
    <lineage>
        <taxon>Archaea</taxon>
        <taxon>Methanobacteriati</taxon>
        <taxon>Methanobacteriota</taxon>
        <taxon>Stenosarchaea group</taxon>
        <taxon>Halobacteria</taxon>
        <taxon>Halobacteriales</taxon>
        <taxon>Natrialbaceae</taxon>
        <taxon>Natrialba</taxon>
    </lineage>
</organism>
<dbReference type="AlphaFoldDB" id="M0B3Z9"/>
<reference evidence="2 3" key="1">
    <citation type="journal article" date="2014" name="PLoS Genet.">
        <title>Phylogenetically driven sequencing of extremely halophilic archaea reveals strategies for static and dynamic osmo-response.</title>
        <authorList>
            <person name="Becker E.A."/>
            <person name="Seitzer P.M."/>
            <person name="Tritt A."/>
            <person name="Larsen D."/>
            <person name="Krusor M."/>
            <person name="Yao A.I."/>
            <person name="Wu D."/>
            <person name="Madern D."/>
            <person name="Eisen J.A."/>
            <person name="Darling A.E."/>
            <person name="Facciotti M.T."/>
        </authorList>
    </citation>
    <scope>NUCLEOTIDE SEQUENCE [LARGE SCALE GENOMIC DNA]</scope>
    <source>
        <strain evidence="2 3">DSM 12278</strain>
    </source>
</reference>
<dbReference type="InterPro" id="IPR014988">
    <property type="entry name" value="Uncharacterised_YqcI/YcgG"/>
</dbReference>
<feature type="compositionally biased region" description="Basic residues" evidence="1">
    <location>
        <begin position="150"/>
        <end position="163"/>
    </location>
</feature>
<feature type="region of interest" description="Disordered" evidence="1">
    <location>
        <begin position="236"/>
        <end position="255"/>
    </location>
</feature>
<evidence type="ECO:0000313" key="2">
    <source>
        <dbReference type="EMBL" id="ELZ04968.1"/>
    </source>
</evidence>
<dbReference type="eggNOG" id="arCOG04691">
    <property type="taxonomic scope" value="Archaea"/>
</dbReference>
<proteinExistence type="predicted"/>
<sequence>MPGRLGERLAALVDPLAKFHETYESIGEYPSLVVLFRPPEADPAVADEPSAEAYKRQFWGVLEYLQDHDPEPWPASVLTDPEHPKCQYCFAGEPTFLVGRALFYERRRSRFTPHGLEITVQPWGVFGGTDRTRRRGAGGSDADQGPPGGVRRRRDAPRRGRLHRPADPGVEAVHAPGDERGERGSVSAARADRRRGESARARVTATVMVANLRDRGPWDRGLWILGRRPEAACSRNRHAVRASHSSRGGPLSARV</sequence>
<evidence type="ECO:0000313" key="3">
    <source>
        <dbReference type="Proteomes" id="UP000011554"/>
    </source>
</evidence>
<gene>
    <name evidence="2" type="ORF">C481_03427</name>
</gene>
<dbReference type="EMBL" id="AOIO01000010">
    <property type="protein sequence ID" value="ELZ04968.1"/>
    <property type="molecule type" value="Genomic_DNA"/>
</dbReference>
<dbReference type="Pfam" id="PF08892">
    <property type="entry name" value="YqcI_YcgG"/>
    <property type="match status" value="1"/>
</dbReference>
<dbReference type="STRING" id="29540.C481_03427"/>
<evidence type="ECO:0000256" key="1">
    <source>
        <dbReference type="SAM" id="MobiDB-lite"/>
    </source>
</evidence>
<dbReference type="PANTHER" id="PTHR40045">
    <property type="entry name" value="YCGG FAMILY PROTEIN"/>
    <property type="match status" value="1"/>
</dbReference>
<protein>
    <submittedName>
        <fullName evidence="2">Uncharacterized protein</fullName>
    </submittedName>
</protein>
<comment type="caution">
    <text evidence="2">The sequence shown here is derived from an EMBL/GenBank/DDBJ whole genome shotgun (WGS) entry which is preliminary data.</text>
</comment>
<accession>M0B3Z9</accession>